<comment type="caution">
    <text evidence="1">The sequence shown here is derived from an EMBL/GenBank/DDBJ whole genome shotgun (WGS) entry which is preliminary data.</text>
</comment>
<evidence type="ECO:0000313" key="1">
    <source>
        <dbReference type="EMBL" id="GAA4648046.1"/>
    </source>
</evidence>
<gene>
    <name evidence="1" type="ORF">GCM10023116_03080</name>
</gene>
<name>A0ABP8UWX6_9GAMM</name>
<sequence>MLMNFIGVDMAQYGINDMMLTVAGYHDRYLLNGVMLQACVRLRAMTPNPASATPGGYRQVSLAFVGLTEKRFILLGNACEIPIMIGFNDSHQTMAKVE</sequence>
<proteinExistence type="predicted"/>
<dbReference type="Proteomes" id="UP001500604">
    <property type="component" value="Unassembled WGS sequence"/>
</dbReference>
<evidence type="ECO:0000313" key="2">
    <source>
        <dbReference type="Proteomes" id="UP001500604"/>
    </source>
</evidence>
<keyword evidence="2" id="KW-1185">Reference proteome</keyword>
<dbReference type="EMBL" id="BAABFL010000017">
    <property type="protein sequence ID" value="GAA4648046.1"/>
    <property type="molecule type" value="Genomic_DNA"/>
</dbReference>
<protein>
    <submittedName>
        <fullName evidence="1">Uncharacterized protein</fullName>
    </submittedName>
</protein>
<organism evidence="1 2">
    <name type="scientific">Kistimonas scapharcae</name>
    <dbReference type="NCBI Taxonomy" id="1036133"/>
    <lineage>
        <taxon>Bacteria</taxon>
        <taxon>Pseudomonadati</taxon>
        <taxon>Pseudomonadota</taxon>
        <taxon>Gammaproteobacteria</taxon>
        <taxon>Oceanospirillales</taxon>
        <taxon>Endozoicomonadaceae</taxon>
        <taxon>Kistimonas</taxon>
    </lineage>
</organism>
<accession>A0ABP8UWX6</accession>
<reference evidence="2" key="1">
    <citation type="journal article" date="2019" name="Int. J. Syst. Evol. Microbiol.">
        <title>The Global Catalogue of Microorganisms (GCM) 10K type strain sequencing project: providing services to taxonomists for standard genome sequencing and annotation.</title>
        <authorList>
            <consortium name="The Broad Institute Genomics Platform"/>
            <consortium name="The Broad Institute Genome Sequencing Center for Infectious Disease"/>
            <person name="Wu L."/>
            <person name="Ma J."/>
        </authorList>
    </citation>
    <scope>NUCLEOTIDE SEQUENCE [LARGE SCALE GENOMIC DNA]</scope>
    <source>
        <strain evidence="2">JCM 17805</strain>
    </source>
</reference>